<dbReference type="Proteomes" id="UP000183809">
    <property type="component" value="Unassembled WGS sequence"/>
</dbReference>
<comment type="caution">
    <text evidence="4">The sequence shown here is derived from an EMBL/GenBank/DDBJ whole genome shotgun (WGS) entry which is preliminary data.</text>
</comment>
<dbReference type="GO" id="GO:0005634">
    <property type="term" value="C:nucleus"/>
    <property type="evidence" value="ECO:0007669"/>
    <property type="project" value="UniProtKB-SubCell"/>
</dbReference>
<dbReference type="RefSeq" id="XP_020131001.1">
    <property type="nucleotide sequence ID" value="XM_020272719.1"/>
</dbReference>
<evidence type="ECO:0000256" key="1">
    <source>
        <dbReference type="ARBA" id="ARBA00004123"/>
    </source>
</evidence>
<evidence type="ECO:0000313" key="4">
    <source>
        <dbReference type="EMBL" id="OJD34741.1"/>
    </source>
</evidence>
<proteinExistence type="predicted"/>
<keyword evidence="5" id="KW-1185">Reference proteome</keyword>
<dbReference type="STRING" id="236234.A0A1J9S542"/>
<dbReference type="PANTHER" id="PTHR37534:SF51">
    <property type="entry name" value="ACRIFLAVINE SENSITIVITY CONTROL PROTEIN ACR-2"/>
    <property type="match status" value="1"/>
</dbReference>
<evidence type="ECO:0000313" key="5">
    <source>
        <dbReference type="Proteomes" id="UP000183809"/>
    </source>
</evidence>
<dbReference type="GO" id="GO:0000976">
    <property type="term" value="F:transcription cis-regulatory region binding"/>
    <property type="evidence" value="ECO:0007669"/>
    <property type="project" value="TreeGrafter"/>
</dbReference>
<dbReference type="Pfam" id="PF11951">
    <property type="entry name" value="Fungal_trans_2"/>
    <property type="match status" value="1"/>
</dbReference>
<dbReference type="Pfam" id="PF00172">
    <property type="entry name" value="Zn_clus"/>
    <property type="match status" value="1"/>
</dbReference>
<dbReference type="CDD" id="cd00067">
    <property type="entry name" value="GAL4"/>
    <property type="match status" value="1"/>
</dbReference>
<name>A0A1J9S542_9PEZI</name>
<dbReference type="AlphaFoldDB" id="A0A1J9S542"/>
<dbReference type="GO" id="GO:0008270">
    <property type="term" value="F:zinc ion binding"/>
    <property type="evidence" value="ECO:0007669"/>
    <property type="project" value="InterPro"/>
</dbReference>
<dbReference type="OrthoDB" id="5380854at2759"/>
<gene>
    <name evidence="4" type="ORF">BKCO1_2100062</name>
</gene>
<dbReference type="InterPro" id="IPR021858">
    <property type="entry name" value="Fun_TF"/>
</dbReference>
<accession>A0A1J9S542</accession>
<comment type="subcellular location">
    <subcellularLocation>
        <location evidence="1">Nucleus</location>
    </subcellularLocation>
</comment>
<organism evidence="4 5">
    <name type="scientific">Diplodia corticola</name>
    <dbReference type="NCBI Taxonomy" id="236234"/>
    <lineage>
        <taxon>Eukaryota</taxon>
        <taxon>Fungi</taxon>
        <taxon>Dikarya</taxon>
        <taxon>Ascomycota</taxon>
        <taxon>Pezizomycotina</taxon>
        <taxon>Dothideomycetes</taxon>
        <taxon>Dothideomycetes incertae sedis</taxon>
        <taxon>Botryosphaeriales</taxon>
        <taxon>Botryosphaeriaceae</taxon>
        <taxon>Diplodia</taxon>
    </lineage>
</organism>
<dbReference type="GO" id="GO:0045944">
    <property type="term" value="P:positive regulation of transcription by RNA polymerase II"/>
    <property type="evidence" value="ECO:0007669"/>
    <property type="project" value="TreeGrafter"/>
</dbReference>
<dbReference type="GeneID" id="31012979"/>
<dbReference type="InterPro" id="IPR036864">
    <property type="entry name" value="Zn2-C6_fun-type_DNA-bd_sf"/>
</dbReference>
<evidence type="ECO:0000259" key="3">
    <source>
        <dbReference type="PROSITE" id="PS50048"/>
    </source>
</evidence>
<sequence>MSSGQDEPPSKPCHNCRRRRLKCDRALPGCRKCSKTGQECLGYGKLFLWDQGVASRGKMMGKTIPVQSPKSPPAEAVHAVSGASLIGHDDSMPPGQEMVLRSSNACMEPASSWWIAAPPQRPLIDPIFQDLGHSSRLYLSHFADEFCKSLVTYDMPNLNPFRDLIPLTREHAVLLHMAIANSAVHMANRYAMETQSAAVAAQSLKGIAPGQVSAIHSQPLHELSGQAARFYHDALVAKQKALRLLRHALQHVDTGNRDVLLAAIHLFANFELITSGKGDCIVHVEGARRLIECFGSESSPMMGKLRDYVVSDCLTFYILGSMVASSRSRANANRRFQYVLPLLERAESNSYLSCPSVLLQIMLSASYLNRGSATDQASSSSSFSLAAEAASLLQRARAVDVHVWAQQVQGISSQHADDFASRVHVASAHKSAICLYIHRAVQPAADLLDDGQVEVLVADILHHLAQMDGGDNLIKGTAWPTFVAGAESEDPERRAWVAERMVMLWRIMLWGYLPTALETLQVIWKTDDVVCEIDGVAAAAAAKEGWLQKLKRLGIEWMIV</sequence>
<protein>
    <submittedName>
        <fullName evidence="4">Acriflavine sensitivity control protein acr-2</fullName>
    </submittedName>
</protein>
<reference evidence="4 5" key="1">
    <citation type="submission" date="2016-10" db="EMBL/GenBank/DDBJ databases">
        <title>Proteomics and genomics reveal pathogen-plant mechanisms compatible with a hemibiotrophic lifestyle of Diplodia corticola.</title>
        <authorList>
            <person name="Fernandes I."/>
            <person name="De Jonge R."/>
            <person name="Van De Peer Y."/>
            <person name="Devreese B."/>
            <person name="Alves A."/>
            <person name="Esteves A.C."/>
        </authorList>
    </citation>
    <scope>NUCLEOTIDE SEQUENCE [LARGE SCALE GENOMIC DNA]</scope>
    <source>
        <strain evidence="4 5">CBS 112549</strain>
    </source>
</reference>
<dbReference type="SUPFAM" id="SSF57701">
    <property type="entry name" value="Zn2/Cys6 DNA-binding domain"/>
    <property type="match status" value="1"/>
</dbReference>
<dbReference type="Gene3D" id="4.10.240.10">
    <property type="entry name" value="Zn(2)-C6 fungal-type DNA-binding domain"/>
    <property type="match status" value="1"/>
</dbReference>
<dbReference type="PROSITE" id="PS00463">
    <property type="entry name" value="ZN2_CY6_FUNGAL_1"/>
    <property type="match status" value="1"/>
</dbReference>
<evidence type="ECO:0000256" key="2">
    <source>
        <dbReference type="ARBA" id="ARBA00023242"/>
    </source>
</evidence>
<keyword evidence="2" id="KW-0539">Nucleus</keyword>
<dbReference type="PROSITE" id="PS50048">
    <property type="entry name" value="ZN2_CY6_FUNGAL_2"/>
    <property type="match status" value="1"/>
</dbReference>
<dbReference type="PANTHER" id="PTHR37534">
    <property type="entry name" value="TRANSCRIPTIONAL ACTIVATOR PROTEIN UGA3"/>
    <property type="match status" value="1"/>
</dbReference>
<feature type="domain" description="Zn(2)-C6 fungal-type" evidence="3">
    <location>
        <begin position="12"/>
        <end position="40"/>
    </location>
</feature>
<dbReference type="SMART" id="SM00066">
    <property type="entry name" value="GAL4"/>
    <property type="match status" value="1"/>
</dbReference>
<dbReference type="GO" id="GO:0000981">
    <property type="term" value="F:DNA-binding transcription factor activity, RNA polymerase II-specific"/>
    <property type="evidence" value="ECO:0007669"/>
    <property type="project" value="InterPro"/>
</dbReference>
<dbReference type="EMBL" id="MNUE01000021">
    <property type="protein sequence ID" value="OJD34741.1"/>
    <property type="molecule type" value="Genomic_DNA"/>
</dbReference>
<dbReference type="InterPro" id="IPR001138">
    <property type="entry name" value="Zn2Cys6_DnaBD"/>
</dbReference>